<protein>
    <recommendedName>
        <fullName evidence="4">C1q domain-containing protein</fullName>
    </recommendedName>
</protein>
<dbReference type="EMBL" id="FQVE01000003">
    <property type="protein sequence ID" value="SHF68539.1"/>
    <property type="molecule type" value="Genomic_DNA"/>
</dbReference>
<dbReference type="Proteomes" id="UP000184108">
    <property type="component" value="Unassembled WGS sequence"/>
</dbReference>
<feature type="chain" id="PRO_5009909587" description="C1q domain-containing protein" evidence="1">
    <location>
        <begin position="24"/>
        <end position="472"/>
    </location>
</feature>
<evidence type="ECO:0000313" key="3">
    <source>
        <dbReference type="Proteomes" id="UP000184108"/>
    </source>
</evidence>
<proteinExistence type="predicted"/>
<feature type="signal peptide" evidence="1">
    <location>
        <begin position="1"/>
        <end position="23"/>
    </location>
</feature>
<evidence type="ECO:0000313" key="2">
    <source>
        <dbReference type="EMBL" id="SHF68539.1"/>
    </source>
</evidence>
<accession>A0A1M5DNG5</accession>
<reference evidence="3" key="1">
    <citation type="submission" date="2016-11" db="EMBL/GenBank/DDBJ databases">
        <authorList>
            <person name="Varghese N."/>
            <person name="Submissions S."/>
        </authorList>
    </citation>
    <scope>NUCLEOTIDE SEQUENCE [LARGE SCALE GENOMIC DNA]</scope>
    <source>
        <strain evidence="3">YR203</strain>
    </source>
</reference>
<gene>
    <name evidence="2" type="ORF">SAMN02787073_2664</name>
</gene>
<evidence type="ECO:0008006" key="4">
    <source>
        <dbReference type="Google" id="ProtNLM"/>
    </source>
</evidence>
<evidence type="ECO:0000256" key="1">
    <source>
        <dbReference type="SAM" id="SignalP"/>
    </source>
</evidence>
<organism evidence="2 3">
    <name type="scientific">Chryseobacterium vrystaatense</name>
    <dbReference type="NCBI Taxonomy" id="307480"/>
    <lineage>
        <taxon>Bacteria</taxon>
        <taxon>Pseudomonadati</taxon>
        <taxon>Bacteroidota</taxon>
        <taxon>Flavobacteriia</taxon>
        <taxon>Flavobacteriales</taxon>
        <taxon>Weeksellaceae</taxon>
        <taxon>Chryseobacterium group</taxon>
        <taxon>Chryseobacterium</taxon>
    </lineage>
</organism>
<sequence>MKKRKLLLSVGAFFFTVTISSQVGINTTNPAVTLDITAQNATGNFKNADGLLIPRVDRGRAQNMTGIPISTLIYVNGIVTGDTTGNAVNIDAVGYYYYSGTVWEKLITPASANTNIYVTDGNLNENRKVIQGNKTLAFSGTAINAFSIGGATFSVDAANDRVGMGTIAPQTKLDITTSTKAYGFQHTDGTVKLRSFVGKGSTNGDTDAGWLGTQSNHPLDFMTSDTAKMRIETNGNVGINISTPHATLEVASAPGNSSKADGIIPPRLKGTELKTKDGAYGIDQTGAIIYVTEGLAAAAITAKTKNVTVPGYYYFNGTEWMRFNDVGAAPLTKVAFNGMGSAESAMIAGGMYKKLSFPVTNITADAQIGTWNSVTSEMTVSKKGVYTITASLVYQNVATTGGATLIVRGGSDSDSSSSVAVAGSVAPYTQRNNITSIMVLNAGEKIWIEGVRNNSGWSVGKRSLNITFSEIN</sequence>
<keyword evidence="1" id="KW-0732">Signal</keyword>
<dbReference type="RefSeq" id="WP_073174060.1">
    <property type="nucleotide sequence ID" value="NZ_FQVE01000003.1"/>
</dbReference>
<dbReference type="AlphaFoldDB" id="A0A1M5DNG5"/>
<name>A0A1M5DNG5_9FLAO</name>